<evidence type="ECO:0000256" key="1">
    <source>
        <dbReference type="ARBA" id="ARBA00003238"/>
    </source>
</evidence>
<dbReference type="InterPro" id="IPR003797">
    <property type="entry name" value="DegV"/>
</dbReference>
<dbReference type="SUPFAM" id="SSF82549">
    <property type="entry name" value="DAK1/DegV-like"/>
    <property type="match status" value="1"/>
</dbReference>
<dbReference type="KEGG" id="wdi:H9L19_01365"/>
<dbReference type="NCBIfam" id="TIGR00762">
    <property type="entry name" value="DegV"/>
    <property type="match status" value="1"/>
</dbReference>
<dbReference type="Pfam" id="PF02645">
    <property type="entry name" value="DegV"/>
    <property type="match status" value="1"/>
</dbReference>
<dbReference type="PROSITE" id="PS51482">
    <property type="entry name" value="DEGV"/>
    <property type="match status" value="1"/>
</dbReference>
<keyword evidence="4" id="KW-1185">Reference proteome</keyword>
<dbReference type="PANTHER" id="PTHR33434">
    <property type="entry name" value="DEGV DOMAIN-CONTAINING PROTEIN DR_1986-RELATED"/>
    <property type="match status" value="1"/>
</dbReference>
<dbReference type="InterPro" id="IPR050270">
    <property type="entry name" value="DegV_domain_contain"/>
</dbReference>
<gene>
    <name evidence="3" type="ORF">H9L19_01365</name>
</gene>
<dbReference type="EMBL" id="CP060724">
    <property type="protein sequence ID" value="QNN75575.1"/>
    <property type="molecule type" value="Genomic_DNA"/>
</dbReference>
<reference evidence="3 4" key="1">
    <citation type="submission" date="2020-08" db="EMBL/GenBank/DDBJ databases">
        <title>Genome sequence of Weissella diestrammenae KACC 16890T.</title>
        <authorList>
            <person name="Hyun D.-W."/>
            <person name="Bae J.-W."/>
        </authorList>
    </citation>
    <scope>NUCLEOTIDE SEQUENCE [LARGE SCALE GENOMIC DNA]</scope>
    <source>
        <strain evidence="3 4">KACC 16890</strain>
    </source>
</reference>
<keyword evidence="2" id="KW-0446">Lipid-binding</keyword>
<proteinExistence type="predicted"/>
<dbReference type="Gene3D" id="3.30.1180.10">
    <property type="match status" value="1"/>
</dbReference>
<dbReference type="PANTHER" id="PTHR33434:SF2">
    <property type="entry name" value="FATTY ACID-BINDING PROTEIN TM_1468"/>
    <property type="match status" value="1"/>
</dbReference>
<evidence type="ECO:0000313" key="3">
    <source>
        <dbReference type="EMBL" id="QNN75575.1"/>
    </source>
</evidence>
<comment type="function">
    <text evidence="1">May bind long-chain fatty acids, such as palmitate, and may play a role in lipid transport or fatty acid metabolism.</text>
</comment>
<dbReference type="Gene3D" id="3.40.50.10170">
    <property type="match status" value="1"/>
</dbReference>
<name>A0A7G9T650_9LACO</name>
<evidence type="ECO:0000256" key="2">
    <source>
        <dbReference type="ARBA" id="ARBA00023121"/>
    </source>
</evidence>
<evidence type="ECO:0000313" key="4">
    <source>
        <dbReference type="Proteomes" id="UP000515800"/>
    </source>
</evidence>
<dbReference type="RefSeq" id="WP_187529407.1">
    <property type="nucleotide sequence ID" value="NZ_CP060724.1"/>
</dbReference>
<protein>
    <submittedName>
        <fullName evidence="3">DegV family protein</fullName>
    </submittedName>
</protein>
<dbReference type="AlphaFoldDB" id="A0A7G9T650"/>
<dbReference type="Proteomes" id="UP000515800">
    <property type="component" value="Chromosome"/>
</dbReference>
<accession>A0A7G9T650</accession>
<organism evidence="3 4">
    <name type="scientific">Weissella diestrammenae</name>
    <dbReference type="NCBI Taxonomy" id="1162633"/>
    <lineage>
        <taxon>Bacteria</taxon>
        <taxon>Bacillati</taxon>
        <taxon>Bacillota</taxon>
        <taxon>Bacilli</taxon>
        <taxon>Lactobacillales</taxon>
        <taxon>Lactobacillaceae</taxon>
        <taxon>Weissella</taxon>
    </lineage>
</organism>
<dbReference type="GO" id="GO:0008289">
    <property type="term" value="F:lipid binding"/>
    <property type="evidence" value="ECO:0007669"/>
    <property type="project" value="UniProtKB-KW"/>
</dbReference>
<sequence>MEKIAVLVDSSSNVTQSEQAALNMYAVNAPILVGERVYHENVDWQTQTDFFKFQSQTQQPLTTSQVEIGAWLEKFAEIAADGYTDVIVVTISSGISGTFSTVESLSATVDSIHIHAWDSRIAAAGAGNQARLAAYLAQSGAHLNHIFEQLTRLRDSTHVLFVVDDVKHLKRTGRISNSAAFLGTMMNIKPMLTFNPLGQIIAIDKVRQMKRAWVRIQQRFVEEIDNQDQIRISIIDANNPEIADEWAATMRQKYENFAIERGPIGAFIGVHTGEKALGFIWALDWQKLI</sequence>
<dbReference type="InterPro" id="IPR043168">
    <property type="entry name" value="DegV_C"/>
</dbReference>